<keyword evidence="1" id="KW-0812">Transmembrane</keyword>
<sequence length="154" mass="17303">MVILKNKKIERKGISIWALVGAIYCPIIFAVLVINFPNVQWKYVFESNKTRVARHHKKAEDIGLPGIPYWRNSGSAAILYLNRDGVAYAMCGPDFFCSEELNAKKGIHFMPISGGARRINSKVIFAADSYWCDSYDINHSGKCRSGGWVNGSER</sequence>
<dbReference type="EMBL" id="DQ366715">
    <property type="protein sequence ID" value="ABE10876.1"/>
    <property type="molecule type" value="Genomic_DNA"/>
</dbReference>
<protein>
    <submittedName>
        <fullName evidence="2">Uncharacterized protein</fullName>
    </submittedName>
</protein>
<evidence type="ECO:0000256" key="1">
    <source>
        <dbReference type="SAM" id="Phobius"/>
    </source>
</evidence>
<name>Q1PKZ4_PROMR</name>
<keyword evidence="1" id="KW-0472">Membrane</keyword>
<accession>Q1PKZ4</accession>
<organism evidence="2">
    <name type="scientific">uncultured Prochlorococcus marinus clone ASNC2259</name>
    <dbReference type="NCBI Taxonomy" id="379367"/>
    <lineage>
        <taxon>Bacteria</taxon>
        <taxon>Bacillati</taxon>
        <taxon>Cyanobacteriota</taxon>
        <taxon>Cyanophyceae</taxon>
        <taxon>Synechococcales</taxon>
        <taxon>Prochlorococcaceae</taxon>
        <taxon>Prochlorococcus</taxon>
    </lineage>
</organism>
<feature type="transmembrane region" description="Helical" evidence="1">
    <location>
        <begin position="14"/>
        <end position="36"/>
    </location>
</feature>
<proteinExistence type="predicted"/>
<evidence type="ECO:0000313" key="2">
    <source>
        <dbReference type="EMBL" id="ABE10876.1"/>
    </source>
</evidence>
<reference evidence="2" key="1">
    <citation type="journal article" date="2006" name="Science">
        <title>Genomic islands and the ecology and evolution of Prochlorococcus.</title>
        <authorList>
            <person name="Coleman M.L."/>
            <person name="Sullivan M.B."/>
            <person name="Martiny A.C."/>
            <person name="Steglich C."/>
            <person name="Barry K."/>
            <person name="Delong E.F."/>
            <person name="Chisholm S.W."/>
        </authorList>
    </citation>
    <scope>NUCLEOTIDE SEQUENCE</scope>
</reference>
<gene>
    <name evidence="2" type="ORF">ASNC2259_0034</name>
</gene>
<reference evidence="2" key="2">
    <citation type="submission" date="2006-04" db="EMBL/GenBank/DDBJ databases">
        <title>Sequencing of the draft fosmids and assembly of Prochlorococcus marinus environmental genome fragment.</title>
        <authorList>
            <consortium name="US DOE Joint Genome Institute (JGI)"/>
            <person name="Copeland A."/>
            <person name="Lucas S."/>
            <person name="Lapidus A."/>
            <person name="Barry K."/>
            <person name="Detter J.C."/>
            <person name="Glavina T."/>
            <person name="Hammon N."/>
            <person name="Israni S."/>
            <person name="Richardson P."/>
        </authorList>
    </citation>
    <scope>NUCLEOTIDE SEQUENCE</scope>
</reference>
<keyword evidence="1" id="KW-1133">Transmembrane helix</keyword>
<dbReference type="AlphaFoldDB" id="Q1PKZ4"/>